<evidence type="ECO:0000256" key="1">
    <source>
        <dbReference type="SAM" id="MobiDB-lite"/>
    </source>
</evidence>
<evidence type="ECO:0000256" key="2">
    <source>
        <dbReference type="SAM" id="Phobius"/>
    </source>
</evidence>
<dbReference type="Proteomes" id="UP000007322">
    <property type="component" value="Chromosome 1"/>
</dbReference>
<feature type="compositionally biased region" description="Pro residues" evidence="1">
    <location>
        <begin position="14"/>
        <end position="28"/>
    </location>
</feature>
<feature type="transmembrane region" description="Helical" evidence="2">
    <location>
        <begin position="146"/>
        <end position="168"/>
    </location>
</feature>
<sequence length="389" mass="42712">MAEPASKTTLPRPTSLPTPSTPHAPSPSTPTGMKPRLGPRRQSRFTEDMTEQTPVASVSERSIDYYWYGHSAEDVHTHTTADNTDNHLVPNQEPARTDVGDRDRKAQAQLARLVNSAVHAVPCVVLLVLLGYAMRVLREDIGDHTGVQAILLICFLFADIVLDVVTLLRAQKPWSKLGLGLRFACGIAYITVFLIYVGLGRPFPSGHTYWGMSSSSAALLVYVILCVGGLWNILHVPVCRYQLGGPLLRPTPSSPSLSPTLKDRTSFNLRFSTAGTETEHSSISLTWRRWVRTRSTQYSRDDLEPGPAAQKTATREASPDLTLREQPGEEEEEEEEKAKDMGGSRAVSSHDEKRSSSGVKQKGDDKWHENGSEETVRPATATGTEDAGK</sequence>
<feature type="transmembrane region" description="Helical" evidence="2">
    <location>
        <begin position="113"/>
        <end position="134"/>
    </location>
</feature>
<dbReference type="AlphaFoldDB" id="G2Q210"/>
<keyword evidence="2" id="KW-0472">Membrane</keyword>
<keyword evidence="2" id="KW-0812">Transmembrane</keyword>
<dbReference type="GeneID" id="11512996"/>
<dbReference type="OMA" id="HIPITRY"/>
<evidence type="ECO:0000313" key="3">
    <source>
        <dbReference type="EMBL" id="AEO55043.1"/>
    </source>
</evidence>
<dbReference type="HOGENOM" id="CLU_710147_0_0_1"/>
<dbReference type="eggNOG" id="ENOG502RMV9">
    <property type="taxonomic scope" value="Eukaryota"/>
</dbReference>
<organism evidence="3 4">
    <name type="scientific">Thermothelomyces thermophilus (strain ATCC 42464 / BCRC 31852 / DSM 1799)</name>
    <name type="common">Sporotrichum thermophile</name>
    <dbReference type="NCBI Taxonomy" id="573729"/>
    <lineage>
        <taxon>Eukaryota</taxon>
        <taxon>Fungi</taxon>
        <taxon>Dikarya</taxon>
        <taxon>Ascomycota</taxon>
        <taxon>Pezizomycotina</taxon>
        <taxon>Sordariomycetes</taxon>
        <taxon>Sordariomycetidae</taxon>
        <taxon>Sordariales</taxon>
        <taxon>Chaetomiaceae</taxon>
        <taxon>Thermothelomyces</taxon>
    </lineage>
</organism>
<name>G2Q210_THET4</name>
<feature type="region of interest" description="Disordered" evidence="1">
    <location>
        <begin position="77"/>
        <end position="103"/>
    </location>
</feature>
<feature type="transmembrane region" description="Helical" evidence="2">
    <location>
        <begin position="219"/>
        <end position="239"/>
    </location>
</feature>
<dbReference type="VEuPathDB" id="FungiDB:MYCTH_2298414"/>
<gene>
    <name evidence="3" type="ORF">MYCTH_2298414</name>
</gene>
<dbReference type="EMBL" id="CP003002">
    <property type="protein sequence ID" value="AEO55043.1"/>
    <property type="molecule type" value="Genomic_DNA"/>
</dbReference>
<feature type="region of interest" description="Disordered" evidence="1">
    <location>
        <begin position="297"/>
        <end position="389"/>
    </location>
</feature>
<dbReference type="RefSeq" id="XP_003660288.1">
    <property type="nucleotide sequence ID" value="XM_003660240.1"/>
</dbReference>
<feature type="region of interest" description="Disordered" evidence="1">
    <location>
        <begin position="1"/>
        <end position="57"/>
    </location>
</feature>
<proteinExistence type="predicted"/>
<dbReference type="OrthoDB" id="5209398at2759"/>
<feature type="compositionally biased region" description="Basic and acidic residues" evidence="1">
    <location>
        <begin position="336"/>
        <end position="376"/>
    </location>
</feature>
<keyword evidence="2" id="KW-1133">Transmembrane helix</keyword>
<protein>
    <submittedName>
        <fullName evidence="3">Uncharacterized protein</fullName>
    </submittedName>
</protein>
<evidence type="ECO:0000313" key="4">
    <source>
        <dbReference type="Proteomes" id="UP000007322"/>
    </source>
</evidence>
<dbReference type="KEGG" id="mtm:MYCTH_2298414"/>
<keyword evidence="4" id="KW-1185">Reference proteome</keyword>
<feature type="compositionally biased region" description="Basic and acidic residues" evidence="1">
    <location>
        <begin position="313"/>
        <end position="327"/>
    </location>
</feature>
<accession>G2Q210</accession>
<dbReference type="InParanoid" id="G2Q210"/>
<reference evidence="3 4" key="1">
    <citation type="journal article" date="2011" name="Nat. Biotechnol.">
        <title>Comparative genomic analysis of the thermophilic biomass-degrading fungi Myceliophthora thermophila and Thielavia terrestris.</title>
        <authorList>
            <person name="Berka R.M."/>
            <person name="Grigoriev I.V."/>
            <person name="Otillar R."/>
            <person name="Salamov A."/>
            <person name="Grimwood J."/>
            <person name="Reid I."/>
            <person name="Ishmael N."/>
            <person name="John T."/>
            <person name="Darmond C."/>
            <person name="Moisan M.-C."/>
            <person name="Henrissat B."/>
            <person name="Coutinho P.M."/>
            <person name="Lombard V."/>
            <person name="Natvig D.O."/>
            <person name="Lindquist E."/>
            <person name="Schmutz J."/>
            <person name="Lucas S."/>
            <person name="Harris P."/>
            <person name="Powlowski J."/>
            <person name="Bellemare A."/>
            <person name="Taylor D."/>
            <person name="Butler G."/>
            <person name="de Vries R.P."/>
            <person name="Allijn I.E."/>
            <person name="van den Brink J."/>
            <person name="Ushinsky S."/>
            <person name="Storms R."/>
            <person name="Powell A.J."/>
            <person name="Paulsen I.T."/>
            <person name="Elbourne L.D.H."/>
            <person name="Baker S.E."/>
            <person name="Magnuson J."/>
            <person name="LaBoissiere S."/>
            <person name="Clutterbuck A.J."/>
            <person name="Martinez D."/>
            <person name="Wogulis M."/>
            <person name="de Leon A.L."/>
            <person name="Rey M.W."/>
            <person name="Tsang A."/>
        </authorList>
    </citation>
    <scope>NUCLEOTIDE SEQUENCE [LARGE SCALE GENOMIC DNA]</scope>
    <source>
        <strain evidence="4">ATCC 42464 / BCRC 31852 / DSM 1799</strain>
    </source>
</reference>
<feature type="transmembrane region" description="Helical" evidence="2">
    <location>
        <begin position="180"/>
        <end position="199"/>
    </location>
</feature>